<dbReference type="Pfam" id="PF14358">
    <property type="entry name" value="DUF4405"/>
    <property type="match status" value="1"/>
</dbReference>
<name>A0A2K2HCF4_9BACT</name>
<feature type="transmembrane region" description="Helical" evidence="1">
    <location>
        <begin position="47"/>
        <end position="68"/>
    </location>
</feature>
<comment type="caution">
    <text evidence="4">The sequence shown here is derived from an EMBL/GenBank/DDBJ whole genome shotgun (WGS) entry which is preliminary data.</text>
</comment>
<reference evidence="4 5" key="1">
    <citation type="journal article" date="2018" name="Genome Announc.">
        <title>Genome Sequence of Geothermobacter sp. HR-1 Iron Reducer from the Loihi Seamount.</title>
        <authorList>
            <person name="Smith H."/>
            <person name="Abuyen K."/>
            <person name="Tremblay J."/>
            <person name="Savalia P."/>
            <person name="Perez-Rodriguez I."/>
            <person name="Emerson D."/>
            <person name="Tully B."/>
            <person name="Amend J."/>
        </authorList>
    </citation>
    <scope>NUCLEOTIDE SEQUENCE [LARGE SCALE GENOMIC DNA]</scope>
    <source>
        <strain evidence="4 5">HR-1</strain>
    </source>
</reference>
<feature type="signal peptide" evidence="2">
    <location>
        <begin position="1"/>
        <end position="17"/>
    </location>
</feature>
<proteinExistence type="predicted"/>
<feature type="chain" id="PRO_5014365704" description="Flavinylation-associated cytochrome domain-containing protein" evidence="2">
    <location>
        <begin position="18"/>
        <end position="281"/>
    </location>
</feature>
<evidence type="ECO:0000256" key="1">
    <source>
        <dbReference type="SAM" id="Phobius"/>
    </source>
</evidence>
<keyword evidence="1" id="KW-0812">Transmembrane</keyword>
<dbReference type="RefSeq" id="WP_103114525.1">
    <property type="nucleotide sequence ID" value="NZ_PPFX01000006.1"/>
</dbReference>
<evidence type="ECO:0000259" key="3">
    <source>
        <dbReference type="Pfam" id="PF14358"/>
    </source>
</evidence>
<keyword evidence="1" id="KW-1133">Transmembrane helix</keyword>
<protein>
    <recommendedName>
        <fullName evidence="3">Flavinylation-associated cytochrome domain-containing protein</fullName>
    </recommendedName>
</protein>
<evidence type="ECO:0000256" key="2">
    <source>
        <dbReference type="SAM" id="SignalP"/>
    </source>
</evidence>
<dbReference type="InterPro" id="IPR025517">
    <property type="entry name" value="DUF4405"/>
</dbReference>
<dbReference type="EMBL" id="PPFX01000006">
    <property type="protein sequence ID" value="PNU20995.1"/>
    <property type="molecule type" value="Genomic_DNA"/>
</dbReference>
<dbReference type="AlphaFoldDB" id="A0A2K2HCF4"/>
<dbReference type="OrthoDB" id="9793491at2"/>
<sequence length="281" mass="31248">MRNFTSLLTAFSFLAMAFSGAIAFVMPQGRIAYWNNWALFGLDKTAWSNIHIATGLLFLIAGIIHTCLNWKTLVNYLSNRRRSGSRSRVPLLAAVTLTLFFSIGAVLEPPPLRQLFDFNARVKEAWIDSPAQKPPFGHAELKPLAELCDKQKINLDEALSRLVEMGFQGITPEATLKQIATLNQRSPAEIYALLRPAVAPATGNRYTAELVVQHFDGTGIGRKKLAEICRQFSIGPERAAAKLAERNWTLKRNETIKDAADRYGVSPIEILQTLLNGEKII</sequence>
<feature type="transmembrane region" description="Helical" evidence="1">
    <location>
        <begin position="89"/>
        <end position="107"/>
    </location>
</feature>
<dbReference type="Proteomes" id="UP000236340">
    <property type="component" value="Unassembled WGS sequence"/>
</dbReference>
<feature type="domain" description="Flavinylation-associated cytochrome" evidence="3">
    <location>
        <begin position="4"/>
        <end position="70"/>
    </location>
</feature>
<evidence type="ECO:0000313" key="4">
    <source>
        <dbReference type="EMBL" id="PNU20995.1"/>
    </source>
</evidence>
<organism evidence="4 5">
    <name type="scientific">Geothermobacter hydrogeniphilus</name>
    <dbReference type="NCBI Taxonomy" id="1969733"/>
    <lineage>
        <taxon>Bacteria</taxon>
        <taxon>Pseudomonadati</taxon>
        <taxon>Thermodesulfobacteriota</taxon>
        <taxon>Desulfuromonadia</taxon>
        <taxon>Desulfuromonadales</taxon>
        <taxon>Geothermobacteraceae</taxon>
        <taxon>Geothermobacter</taxon>
    </lineage>
</organism>
<keyword evidence="2" id="KW-0732">Signal</keyword>
<keyword evidence="1" id="KW-0472">Membrane</keyword>
<evidence type="ECO:0000313" key="5">
    <source>
        <dbReference type="Proteomes" id="UP000236340"/>
    </source>
</evidence>
<accession>A0A2K2HCF4</accession>
<gene>
    <name evidence="4" type="ORF">C2E25_04120</name>
</gene>